<dbReference type="PRINTS" id="PR01243">
    <property type="entry name" value="NUCDPKINASE"/>
</dbReference>
<evidence type="ECO:0000256" key="3">
    <source>
        <dbReference type="ARBA" id="ARBA00012966"/>
    </source>
</evidence>
<evidence type="ECO:0000256" key="8">
    <source>
        <dbReference type="RuleBase" id="RU004011"/>
    </source>
</evidence>
<dbReference type="InterPro" id="IPR001564">
    <property type="entry name" value="Nucleoside_diP_kinase"/>
</dbReference>
<dbReference type="PANTHER" id="PTHR11349">
    <property type="entry name" value="NUCLEOSIDE DIPHOSPHATE KINASE"/>
    <property type="match status" value="1"/>
</dbReference>
<dbReference type="GO" id="GO:0006241">
    <property type="term" value="P:CTP biosynthetic process"/>
    <property type="evidence" value="ECO:0007669"/>
    <property type="project" value="InterPro"/>
</dbReference>
<keyword evidence="6" id="KW-0546">Nucleotide metabolism</keyword>
<evidence type="ECO:0000256" key="5">
    <source>
        <dbReference type="ARBA" id="ARBA00022777"/>
    </source>
</evidence>
<dbReference type="SUPFAM" id="SSF54919">
    <property type="entry name" value="Nucleoside diphosphate kinase, NDK"/>
    <property type="match status" value="1"/>
</dbReference>
<protein>
    <recommendedName>
        <fullName evidence="3">nucleoside-diphosphate kinase</fullName>
        <ecNumber evidence="3">2.7.4.6</ecNumber>
    </recommendedName>
</protein>
<dbReference type="GO" id="GO:0004550">
    <property type="term" value="F:nucleoside diphosphate kinase activity"/>
    <property type="evidence" value="ECO:0007669"/>
    <property type="project" value="UniProtKB-EC"/>
</dbReference>
<keyword evidence="5" id="KW-0418">Kinase</keyword>
<proteinExistence type="inferred from homology"/>
<comment type="cofactor">
    <cofactor evidence="1">
        <name>Mg(2+)</name>
        <dbReference type="ChEBI" id="CHEBI:18420"/>
    </cofactor>
</comment>
<dbReference type="InterPro" id="IPR034907">
    <property type="entry name" value="NDK-like_dom"/>
</dbReference>
<dbReference type="GO" id="GO:0006183">
    <property type="term" value="P:GTP biosynthetic process"/>
    <property type="evidence" value="ECO:0007669"/>
    <property type="project" value="InterPro"/>
</dbReference>
<dbReference type="GO" id="GO:0006228">
    <property type="term" value="P:UTP biosynthetic process"/>
    <property type="evidence" value="ECO:0007669"/>
    <property type="project" value="InterPro"/>
</dbReference>
<comment type="similarity">
    <text evidence="2 7 8">Belongs to the NDK family.</text>
</comment>
<dbReference type="AlphaFoldDB" id="A0A2H0XTL3"/>
<dbReference type="SMART" id="SM00562">
    <property type="entry name" value="NDK"/>
    <property type="match status" value="1"/>
</dbReference>
<name>A0A2H0XTL3_UNCSA</name>
<evidence type="ECO:0000256" key="2">
    <source>
        <dbReference type="ARBA" id="ARBA00008142"/>
    </source>
</evidence>
<gene>
    <name evidence="10" type="ORF">COT42_08455</name>
</gene>
<evidence type="ECO:0000256" key="7">
    <source>
        <dbReference type="PROSITE-ProRule" id="PRU00706"/>
    </source>
</evidence>
<evidence type="ECO:0000256" key="1">
    <source>
        <dbReference type="ARBA" id="ARBA00001946"/>
    </source>
</evidence>
<dbReference type="Pfam" id="PF00334">
    <property type="entry name" value="NDK"/>
    <property type="match status" value="1"/>
</dbReference>
<reference evidence="10 11" key="1">
    <citation type="submission" date="2017-09" db="EMBL/GenBank/DDBJ databases">
        <title>Depth-based differentiation of microbial function through sediment-hosted aquifers and enrichment of novel symbionts in the deep terrestrial subsurface.</title>
        <authorList>
            <person name="Probst A.J."/>
            <person name="Ladd B."/>
            <person name="Jarett J.K."/>
            <person name="Geller-Mcgrath D.E."/>
            <person name="Sieber C.M."/>
            <person name="Emerson J.B."/>
            <person name="Anantharaman K."/>
            <person name="Thomas B.C."/>
            <person name="Malmstrom R."/>
            <person name="Stieglmeier M."/>
            <person name="Klingl A."/>
            <person name="Woyke T."/>
            <person name="Ryan C.M."/>
            <person name="Banfield J.F."/>
        </authorList>
    </citation>
    <scope>NUCLEOTIDE SEQUENCE [LARGE SCALE GENOMIC DNA]</scope>
    <source>
        <strain evidence="10">CG08_land_8_20_14_0_20_45_16</strain>
    </source>
</reference>
<dbReference type="Proteomes" id="UP000231343">
    <property type="component" value="Unassembled WGS sequence"/>
</dbReference>
<dbReference type="PROSITE" id="PS51374">
    <property type="entry name" value="NDPK_LIKE"/>
    <property type="match status" value="1"/>
</dbReference>
<dbReference type="InterPro" id="IPR036850">
    <property type="entry name" value="NDK-like_dom_sf"/>
</dbReference>
<comment type="caution">
    <text evidence="7">Lacks conserved residue(s) required for the propagation of feature annotation.</text>
</comment>
<feature type="domain" description="Nucleoside diphosphate kinase-like" evidence="9">
    <location>
        <begin position="8"/>
        <end position="107"/>
    </location>
</feature>
<evidence type="ECO:0000256" key="4">
    <source>
        <dbReference type="ARBA" id="ARBA00022679"/>
    </source>
</evidence>
<evidence type="ECO:0000256" key="6">
    <source>
        <dbReference type="ARBA" id="ARBA00023080"/>
    </source>
</evidence>
<evidence type="ECO:0000313" key="11">
    <source>
        <dbReference type="Proteomes" id="UP000231343"/>
    </source>
</evidence>
<dbReference type="EMBL" id="PEYM01000139">
    <property type="protein sequence ID" value="PIS28304.1"/>
    <property type="molecule type" value="Genomic_DNA"/>
</dbReference>
<evidence type="ECO:0000259" key="9">
    <source>
        <dbReference type="SMART" id="SM00562"/>
    </source>
</evidence>
<dbReference type="Gene3D" id="3.30.70.141">
    <property type="entry name" value="Nucleoside diphosphate kinase-like domain"/>
    <property type="match status" value="1"/>
</dbReference>
<comment type="caution">
    <text evidence="10">The sequence shown here is derived from an EMBL/GenBank/DDBJ whole genome shotgun (WGS) entry which is preliminary data.</text>
</comment>
<evidence type="ECO:0000313" key="10">
    <source>
        <dbReference type="EMBL" id="PIS28304.1"/>
    </source>
</evidence>
<keyword evidence="4" id="KW-0808">Transferase</keyword>
<dbReference type="EC" id="2.7.4.6" evidence="3"/>
<organism evidence="10 11">
    <name type="scientific">Candidatus Saganbacteria bacterium CG08_land_8_20_14_0_20_45_16</name>
    <dbReference type="NCBI Taxonomy" id="2014293"/>
    <lineage>
        <taxon>Bacteria</taxon>
        <taxon>Bacillati</taxon>
        <taxon>Saganbacteria</taxon>
    </lineage>
</organism>
<accession>A0A2H0XTL3</accession>
<sequence>MKEDHELRQQTLVVIKPDGLNKSLTGNILTRLSKTKLRIIWTKVLKVSRELAEKHYAHLSNKPFFEEVVKYLTGQLLGEQYQRVMALVYHGRDDISKVREFAGSTNP</sequence>